<protein>
    <submittedName>
        <fullName evidence="1">Gamma-glutamyltransferase 2. Threonine peptidase. MEROPS family T03</fullName>
    </submittedName>
</protein>
<dbReference type="Proteomes" id="UP000184221">
    <property type="component" value="Unassembled WGS sequence"/>
</dbReference>
<name>A0A1M5XSH7_9RHOB</name>
<dbReference type="GO" id="GO:0016740">
    <property type="term" value="F:transferase activity"/>
    <property type="evidence" value="ECO:0007669"/>
    <property type="project" value="UniProtKB-KW"/>
</dbReference>
<keyword evidence="2" id="KW-1185">Reference proteome</keyword>
<gene>
    <name evidence="1" type="ORF">SAMN05443551_4113</name>
</gene>
<dbReference type="InterPro" id="IPR052896">
    <property type="entry name" value="GGT-like_enzyme"/>
</dbReference>
<organism evidence="1 2">
    <name type="scientific">Marivita hallyeonensis</name>
    <dbReference type="NCBI Taxonomy" id="996342"/>
    <lineage>
        <taxon>Bacteria</taxon>
        <taxon>Pseudomonadati</taxon>
        <taxon>Pseudomonadota</taxon>
        <taxon>Alphaproteobacteria</taxon>
        <taxon>Rhodobacterales</taxon>
        <taxon>Roseobacteraceae</taxon>
        <taxon>Marivita</taxon>
    </lineage>
</organism>
<proteinExistence type="predicted"/>
<dbReference type="Pfam" id="PF01019">
    <property type="entry name" value="G_glu_transpept"/>
    <property type="match status" value="1"/>
</dbReference>
<dbReference type="PANTHER" id="PTHR43881">
    <property type="entry name" value="GAMMA-GLUTAMYLTRANSPEPTIDASE (AFU_ORTHOLOGUE AFUA_4G13580)"/>
    <property type="match status" value="1"/>
</dbReference>
<keyword evidence="1" id="KW-0808">Transferase</keyword>
<evidence type="ECO:0000313" key="2">
    <source>
        <dbReference type="Proteomes" id="UP000184221"/>
    </source>
</evidence>
<evidence type="ECO:0000313" key="1">
    <source>
        <dbReference type="EMBL" id="SHI02785.1"/>
    </source>
</evidence>
<dbReference type="STRING" id="996342.SAMN05443551_4113"/>
<dbReference type="Gene3D" id="3.60.20.40">
    <property type="match status" value="1"/>
</dbReference>
<dbReference type="AlphaFoldDB" id="A0A1M5XSH7"/>
<dbReference type="InterPro" id="IPR043137">
    <property type="entry name" value="GGT_ssub_C"/>
</dbReference>
<dbReference type="PANTHER" id="PTHR43881:SF1">
    <property type="entry name" value="GAMMA-GLUTAMYLTRANSPEPTIDASE (AFU_ORTHOLOGUE AFUA_4G13580)"/>
    <property type="match status" value="1"/>
</dbReference>
<dbReference type="PRINTS" id="PR01210">
    <property type="entry name" value="GGTRANSPTASE"/>
</dbReference>
<dbReference type="SUPFAM" id="SSF56235">
    <property type="entry name" value="N-terminal nucleophile aminohydrolases (Ntn hydrolases)"/>
    <property type="match status" value="1"/>
</dbReference>
<dbReference type="InterPro" id="IPR029055">
    <property type="entry name" value="Ntn_hydrolases_N"/>
</dbReference>
<sequence length="592" mass="62672">MALIALNFGRSSRSNRQGSCNKLHLGAVPLTAPTQCTASRYLPFPNRHRIDAAGPAIILPFKEGTGLMRDFQLPGRSAVLATNGMCATSHPLAAQAAVDILKRGGNAIDAAIAGAVILGQAEPAMTGLGGDCFALISPAGSDDVITVNGSGRAPAAARADDLRARGEDTIPLYGPEAVTVPGAIDAFCTMSEKYGKLGIADSLAPAIDYMENGLPVAERVAWDWASNADLLQGHARTHFLPNDQAPARGTLFQLPGQAEVLKRIAKDGRDAFYTGEIADDMLAVLNAMGGVHTADDFANTAATMGDPISGTYGGLELLEHAPNGQGATAILLLNILSQFDLAALDPFGAERAHLEAEATKLAYDTRNRFVADPDHMTRLDHMLSMETAKKLAALIDPKKAMQSATTISEAVHKDTIYITVVDKDRMVVSLIYSIFHSFGSGIASEKFGILFQNRGGGFTLEPGHANEYGGGKRPMHTIIPAILRDQGKVMMPFGVMGGQYQSTGHARFVTNVTDFGLEPQEALDAPRCFAEKGKLMVERGYSDAVRAQLAEWGHDVDIPEVAIGGAQAIQLHDNGVLEGASDPRKDGCAIGY</sequence>
<accession>A0A1M5XSH7</accession>
<reference evidence="1 2" key="1">
    <citation type="submission" date="2016-11" db="EMBL/GenBank/DDBJ databases">
        <authorList>
            <person name="Jaros S."/>
            <person name="Januszkiewicz K."/>
            <person name="Wedrychowicz H."/>
        </authorList>
    </citation>
    <scope>NUCLEOTIDE SEQUENCE [LARGE SCALE GENOMIC DNA]</scope>
    <source>
        <strain evidence="1 2">DSM 29431</strain>
    </source>
</reference>
<dbReference type="Gene3D" id="1.10.246.130">
    <property type="match status" value="1"/>
</dbReference>
<dbReference type="EMBL" id="FQXC01000008">
    <property type="protein sequence ID" value="SHI02785.1"/>
    <property type="molecule type" value="Genomic_DNA"/>
</dbReference>
<dbReference type="InterPro" id="IPR043138">
    <property type="entry name" value="GGT_lsub"/>
</dbReference>